<dbReference type="Pfam" id="PF13649">
    <property type="entry name" value="Methyltransf_25"/>
    <property type="match status" value="1"/>
</dbReference>
<keyword evidence="1" id="KW-0808">Transferase</keyword>
<dbReference type="InterPro" id="IPR029063">
    <property type="entry name" value="SAM-dependent_MTases_sf"/>
</dbReference>
<dbReference type="RefSeq" id="WP_248631383.1">
    <property type="nucleotide sequence ID" value="NZ_JALPTH010000002.1"/>
</dbReference>
<dbReference type="EMBL" id="JALPTH010000002">
    <property type="protein sequence ID" value="MCK8676180.1"/>
    <property type="molecule type" value="Genomic_DNA"/>
</dbReference>
<keyword evidence="4" id="KW-0489">Methyltransferase</keyword>
<dbReference type="SUPFAM" id="SSF53335">
    <property type="entry name" value="S-adenosyl-L-methionine-dependent methyltransferases"/>
    <property type="match status" value="1"/>
</dbReference>
<feature type="region of interest" description="Disordered" evidence="2">
    <location>
        <begin position="1"/>
        <end position="27"/>
    </location>
</feature>
<dbReference type="PANTHER" id="PTHR43861">
    <property type="entry name" value="TRANS-ACONITATE 2-METHYLTRANSFERASE-RELATED"/>
    <property type="match status" value="1"/>
</dbReference>
<keyword evidence="5" id="KW-1185">Reference proteome</keyword>
<comment type="caution">
    <text evidence="4">The sequence shown here is derived from an EMBL/GenBank/DDBJ whole genome shotgun (WGS) entry which is preliminary data.</text>
</comment>
<dbReference type="Proteomes" id="UP001522868">
    <property type="component" value="Unassembled WGS sequence"/>
</dbReference>
<gene>
    <name evidence="4" type="ORF">M1O15_01865</name>
</gene>
<dbReference type="GO" id="GO:0008168">
    <property type="term" value="F:methyltransferase activity"/>
    <property type="evidence" value="ECO:0007669"/>
    <property type="project" value="UniProtKB-KW"/>
</dbReference>
<sequence length="235" mass="25469">MTDARPAAWDSYARTKPQRRRTNAKGETTWFNWTQHPDHGPGAELLSLPPGGRVVDLGCGSGGNLAHLAELGMCAMGVDLSPAQLAKAGERWSGVRGMELHQGEALDFLARQEPLDAIYSVFGAAYFTDPRLTLPAVFDRLKPGGVFVMSQHPAVDGCHGCQASYIPRGPDEDPAIVKRWDYPSETWALTLEQFGFEDVTATVLPAPATGSRRIGTLLVRGVRPTIARREESTSA</sequence>
<evidence type="ECO:0000313" key="4">
    <source>
        <dbReference type="EMBL" id="MCK8676180.1"/>
    </source>
</evidence>
<dbReference type="GO" id="GO:0032259">
    <property type="term" value="P:methylation"/>
    <property type="evidence" value="ECO:0007669"/>
    <property type="project" value="UniProtKB-KW"/>
</dbReference>
<proteinExistence type="predicted"/>
<dbReference type="CDD" id="cd02440">
    <property type="entry name" value="AdoMet_MTases"/>
    <property type="match status" value="1"/>
</dbReference>
<name>A0ABT0I4D6_9ACTN</name>
<evidence type="ECO:0000313" key="5">
    <source>
        <dbReference type="Proteomes" id="UP001522868"/>
    </source>
</evidence>
<feature type="domain" description="Methyltransferase" evidence="3">
    <location>
        <begin position="54"/>
        <end position="145"/>
    </location>
</feature>
<accession>A0ABT0I4D6</accession>
<evidence type="ECO:0000259" key="3">
    <source>
        <dbReference type="Pfam" id="PF13649"/>
    </source>
</evidence>
<evidence type="ECO:0000256" key="1">
    <source>
        <dbReference type="ARBA" id="ARBA00022679"/>
    </source>
</evidence>
<dbReference type="Gene3D" id="3.40.50.150">
    <property type="entry name" value="Vaccinia Virus protein VP39"/>
    <property type="match status" value="1"/>
</dbReference>
<organism evidence="4 5">
    <name type="scientific">Streptomyces lichenis</name>
    <dbReference type="NCBI Taxonomy" id="2306967"/>
    <lineage>
        <taxon>Bacteria</taxon>
        <taxon>Bacillati</taxon>
        <taxon>Actinomycetota</taxon>
        <taxon>Actinomycetes</taxon>
        <taxon>Kitasatosporales</taxon>
        <taxon>Streptomycetaceae</taxon>
        <taxon>Streptomyces</taxon>
    </lineage>
</organism>
<dbReference type="InterPro" id="IPR041698">
    <property type="entry name" value="Methyltransf_25"/>
</dbReference>
<evidence type="ECO:0000256" key="2">
    <source>
        <dbReference type="SAM" id="MobiDB-lite"/>
    </source>
</evidence>
<protein>
    <submittedName>
        <fullName evidence="4">Class I SAM-dependent methyltransferase</fullName>
    </submittedName>
</protein>
<reference evidence="4 5" key="1">
    <citation type="submission" date="2022-04" db="EMBL/GenBank/DDBJ databases">
        <title>Streptomyces sp. nov. LCR6-01 isolated from Lichen of Dirinaria sp.</title>
        <authorList>
            <person name="Kanchanasin P."/>
            <person name="Tanasupawat S."/>
            <person name="Phongsopitanun W."/>
        </authorList>
    </citation>
    <scope>NUCLEOTIDE SEQUENCE [LARGE SCALE GENOMIC DNA]</scope>
    <source>
        <strain evidence="4 5">LCR6-01</strain>
    </source>
</reference>